<feature type="transmembrane region" description="Helical" evidence="1">
    <location>
        <begin position="9"/>
        <end position="29"/>
    </location>
</feature>
<name>A0A6J6X3B5_9ZZZZ</name>
<accession>A0A6J6X3B5</accession>
<keyword evidence="1" id="KW-0812">Transmembrane</keyword>
<feature type="transmembrane region" description="Helical" evidence="1">
    <location>
        <begin position="255"/>
        <end position="275"/>
    </location>
</feature>
<feature type="transmembrane region" description="Helical" evidence="1">
    <location>
        <begin position="411"/>
        <end position="432"/>
    </location>
</feature>
<keyword evidence="1" id="KW-0472">Membrane</keyword>
<feature type="transmembrane region" description="Helical" evidence="1">
    <location>
        <begin position="452"/>
        <end position="475"/>
    </location>
</feature>
<dbReference type="AlphaFoldDB" id="A0A6J6X3B5"/>
<feature type="transmembrane region" description="Helical" evidence="1">
    <location>
        <begin position="353"/>
        <end position="374"/>
    </location>
</feature>
<feature type="transmembrane region" description="Helical" evidence="1">
    <location>
        <begin position="386"/>
        <end position="404"/>
    </location>
</feature>
<proteinExistence type="predicted"/>
<dbReference type="InterPro" id="IPR018674">
    <property type="entry name" value="DUF2142_membrane"/>
</dbReference>
<gene>
    <name evidence="2" type="ORF">UFOPK2975_00388</name>
</gene>
<feature type="transmembrane region" description="Helical" evidence="1">
    <location>
        <begin position="136"/>
        <end position="154"/>
    </location>
</feature>
<evidence type="ECO:0000313" key="2">
    <source>
        <dbReference type="EMBL" id="CAB4788577.1"/>
    </source>
</evidence>
<evidence type="ECO:0000256" key="1">
    <source>
        <dbReference type="SAM" id="Phobius"/>
    </source>
</evidence>
<feature type="transmembrane region" description="Helical" evidence="1">
    <location>
        <begin position="185"/>
        <end position="202"/>
    </location>
</feature>
<sequence>MVFVKQRSIYFGIAIFVLTAVWSLMTPLFSGPDEPSNFVRSAAVVRGEWVGDNVLPSPLKSYWTTTVNIDPQFGAANNIPWCFAPFSDRPGCGSRLEDTQVTDIPAWTNMGRYPIASFFISGIGTVFGAQDLSVRAARLMMSVCCALLLALSVAAMKRRAASSIGVLMATLPGTVFLASTMNPSALEICAAIALWSILPTVITSDHTRFNELAFCVSGALLILTRAIGPVLYVVIIALSSIATKQRRPLVVIAQQFRNALAIHGVAFLFAGWWYLKIYSFQTNNVLSEGIASISRRSQIDQALRHIPKLLDQAVGNFGWLDAPMPRAALYMIVALYCVVLARGIVVGSAGTRIAMIALCLVTIFLVVVLDVNYYSMLRSFGAQGRHIVPLLVGLPIIAASSFAWKRNWEVAAVGLWAIVIIWAGLGALRRYTVGINGNNAMDMFQDRAWNPVLGFWPTVMMLILSTLAVVVLFPYSRPSTE</sequence>
<dbReference type="EMBL" id="CAFAAG010000017">
    <property type="protein sequence ID" value="CAB4788577.1"/>
    <property type="molecule type" value="Genomic_DNA"/>
</dbReference>
<feature type="transmembrane region" description="Helical" evidence="1">
    <location>
        <begin position="222"/>
        <end position="243"/>
    </location>
</feature>
<organism evidence="2">
    <name type="scientific">freshwater metagenome</name>
    <dbReference type="NCBI Taxonomy" id="449393"/>
    <lineage>
        <taxon>unclassified sequences</taxon>
        <taxon>metagenomes</taxon>
        <taxon>ecological metagenomes</taxon>
    </lineage>
</organism>
<feature type="transmembrane region" description="Helical" evidence="1">
    <location>
        <begin position="327"/>
        <end position="346"/>
    </location>
</feature>
<dbReference type="Pfam" id="PF09913">
    <property type="entry name" value="DUF2142"/>
    <property type="match status" value="1"/>
</dbReference>
<keyword evidence="1" id="KW-1133">Transmembrane helix</keyword>
<reference evidence="2" key="1">
    <citation type="submission" date="2020-05" db="EMBL/GenBank/DDBJ databases">
        <authorList>
            <person name="Chiriac C."/>
            <person name="Salcher M."/>
            <person name="Ghai R."/>
            <person name="Kavagutti S V."/>
        </authorList>
    </citation>
    <scope>NUCLEOTIDE SEQUENCE</scope>
</reference>
<protein>
    <submittedName>
        <fullName evidence="2">Unannotated protein</fullName>
    </submittedName>
</protein>